<dbReference type="Ensembl" id="ENSOMYT00000024023.2">
    <property type="protein sequence ID" value="ENSOMYP00000021910.2"/>
    <property type="gene ID" value="ENSOMYG00000010501.2"/>
</dbReference>
<dbReference type="Pfam" id="PF10474">
    <property type="entry name" value="Syndetin_C"/>
    <property type="match status" value="1"/>
</dbReference>
<accession>A0A8C7PFW5</accession>
<dbReference type="GeneTree" id="ENSGT00390000003442"/>
<reference evidence="3" key="1">
    <citation type="submission" date="2020-07" db="EMBL/GenBank/DDBJ databases">
        <title>A long reads based de novo assembly of the rainbow trout Arlee double haploid line genome.</title>
        <authorList>
            <person name="Gao G."/>
            <person name="Palti Y."/>
        </authorList>
    </citation>
    <scope>NUCLEOTIDE SEQUENCE [LARGE SCALE GENOMIC DNA]</scope>
</reference>
<dbReference type="PANTHER" id="PTHR13258:SF0">
    <property type="entry name" value="SYNDETIN"/>
    <property type="match status" value="1"/>
</dbReference>
<evidence type="ECO:0000313" key="4">
    <source>
        <dbReference type="Proteomes" id="UP000694395"/>
    </source>
</evidence>
<reference evidence="3" key="3">
    <citation type="submission" date="2025-09" db="UniProtKB">
        <authorList>
            <consortium name="Ensembl"/>
        </authorList>
    </citation>
    <scope>IDENTIFICATION</scope>
</reference>
<dbReference type="PANTHER" id="PTHR13258">
    <property type="entry name" value="SYNDETIN"/>
    <property type="match status" value="1"/>
</dbReference>
<dbReference type="GO" id="GO:0000149">
    <property type="term" value="F:SNARE binding"/>
    <property type="evidence" value="ECO:0007669"/>
    <property type="project" value="TreeGrafter"/>
</dbReference>
<dbReference type="InterPro" id="IPR019514">
    <property type="entry name" value="Syndetin_C"/>
</dbReference>
<proteinExistence type="predicted"/>
<dbReference type="Proteomes" id="UP000694395">
    <property type="component" value="Chromosome 18"/>
</dbReference>
<reference evidence="3" key="2">
    <citation type="submission" date="2025-08" db="UniProtKB">
        <authorList>
            <consortium name="Ensembl"/>
        </authorList>
    </citation>
    <scope>IDENTIFICATION</scope>
</reference>
<protein>
    <submittedName>
        <fullName evidence="3">VPS50 subunit of EARP/GARPII complex</fullName>
    </submittedName>
</protein>
<feature type="domain" description="Syndetin C-terminal" evidence="2">
    <location>
        <begin position="250"/>
        <end position="423"/>
    </location>
</feature>
<organism evidence="3 4">
    <name type="scientific">Oncorhynchus mykiss</name>
    <name type="common">Rainbow trout</name>
    <name type="synonym">Salmo gairdneri</name>
    <dbReference type="NCBI Taxonomy" id="8022"/>
    <lineage>
        <taxon>Eukaryota</taxon>
        <taxon>Metazoa</taxon>
        <taxon>Chordata</taxon>
        <taxon>Craniata</taxon>
        <taxon>Vertebrata</taxon>
        <taxon>Euteleostomi</taxon>
        <taxon>Actinopterygii</taxon>
        <taxon>Neopterygii</taxon>
        <taxon>Teleostei</taxon>
        <taxon>Protacanthopterygii</taxon>
        <taxon>Salmoniformes</taxon>
        <taxon>Salmonidae</taxon>
        <taxon>Salmoninae</taxon>
        <taxon>Oncorhynchus</taxon>
    </lineage>
</organism>
<dbReference type="GO" id="GO:0005829">
    <property type="term" value="C:cytosol"/>
    <property type="evidence" value="ECO:0007669"/>
    <property type="project" value="GOC"/>
</dbReference>
<dbReference type="GO" id="GO:0042147">
    <property type="term" value="P:retrograde transport, endosome to Golgi"/>
    <property type="evidence" value="ECO:0007669"/>
    <property type="project" value="InterPro"/>
</dbReference>
<evidence type="ECO:0000259" key="2">
    <source>
        <dbReference type="Pfam" id="PF10474"/>
    </source>
</evidence>
<feature type="region of interest" description="Disordered" evidence="1">
    <location>
        <begin position="56"/>
        <end position="86"/>
    </location>
</feature>
<dbReference type="AlphaFoldDB" id="A0A8C7PFW5"/>
<dbReference type="GO" id="GO:1990745">
    <property type="term" value="C:EARP complex"/>
    <property type="evidence" value="ECO:0007669"/>
    <property type="project" value="InterPro"/>
</dbReference>
<dbReference type="InterPro" id="IPR040047">
    <property type="entry name" value="VPS50"/>
</dbReference>
<keyword evidence="4" id="KW-1185">Reference proteome</keyword>
<sequence>MQPFGSVRVYKVQKGTLAGYSHSPFKLCYVKSVYLSLCSLSLQEFKFMGQCRSPSVSPSRQVQEGNPFERHIDNKDEETEDMLASNGCESDKLEKSVYQDYDSDSGVPDELKQDEQTGDIPLKSPSRETLNKGSNAPILTNTTLNVIRLVKCMRMMNILKPIALDVIRCVSQLFDHYLYAVYTFFRRNNMYESSGLGLISSRLRTTLNRIQESLIQMATSIQGGPVEERKEKVPSPHLSQLVVLTASETLYGLAQRLVATESLVFLAEQFGSLQSHLDTMMPAAKKPFLQQFYSQTVSTASELRKPICWVVAAKALDYEQMLLLMAAVKWDIREIMSQHNVYVDVLLKEFEEFNKRLGDVSRHVRVPLPVSNVLWEHCIRLANRTLVEGYGNVKKCSTDGRPLMQLDFQQFLMKLEKLTDMRISVHNMCTSVCLSHKEYSMKQLANLVHVCLGSHINKKAWHKLLAAIDDIDRPKR</sequence>
<feature type="region of interest" description="Disordered" evidence="1">
    <location>
        <begin position="101"/>
        <end position="135"/>
    </location>
</feature>
<name>A0A8C7PFW5_ONCMY</name>
<evidence type="ECO:0000313" key="3">
    <source>
        <dbReference type="Ensembl" id="ENSOMYP00000021910.2"/>
    </source>
</evidence>
<dbReference type="GO" id="GO:0032456">
    <property type="term" value="P:endocytic recycling"/>
    <property type="evidence" value="ECO:0007669"/>
    <property type="project" value="InterPro"/>
</dbReference>
<evidence type="ECO:0000256" key="1">
    <source>
        <dbReference type="SAM" id="MobiDB-lite"/>
    </source>
</evidence>